<dbReference type="EMBL" id="FXAK01000001">
    <property type="protein sequence ID" value="SMF19032.1"/>
    <property type="molecule type" value="Genomic_DNA"/>
</dbReference>
<name>A0A1X7DP68_9PROT</name>
<feature type="domain" description="Beta-ketoacyl synthase-like N-terminal" evidence="1">
    <location>
        <begin position="33"/>
        <end position="191"/>
    </location>
</feature>
<accession>A0A1X7DP68</accession>
<reference evidence="2 3" key="1">
    <citation type="submission" date="2017-04" db="EMBL/GenBank/DDBJ databases">
        <authorList>
            <person name="Afonso C.L."/>
            <person name="Miller P.J."/>
            <person name="Scott M.A."/>
            <person name="Spackman E."/>
            <person name="Goraichik I."/>
            <person name="Dimitrov K.M."/>
            <person name="Suarez D.L."/>
            <person name="Swayne D.E."/>
        </authorList>
    </citation>
    <scope>NUCLEOTIDE SEQUENCE [LARGE SCALE GENOMIC DNA]</scope>
    <source>
        <strain evidence="2 3">A2P</strain>
    </source>
</reference>
<dbReference type="AlphaFoldDB" id="A0A1X7DP68"/>
<dbReference type="Pfam" id="PF13723">
    <property type="entry name" value="Ketoacyl-synt_2"/>
    <property type="match status" value="1"/>
</dbReference>
<evidence type="ECO:0000259" key="1">
    <source>
        <dbReference type="Pfam" id="PF13723"/>
    </source>
</evidence>
<dbReference type="RefSeq" id="WP_208621110.1">
    <property type="nucleotide sequence ID" value="NZ_FXAK01000001.1"/>
</dbReference>
<dbReference type="GO" id="GO:0016746">
    <property type="term" value="F:acyltransferase activity"/>
    <property type="evidence" value="ECO:0007669"/>
    <property type="project" value="InterPro"/>
</dbReference>
<organism evidence="2 3">
    <name type="scientific">Azospirillum oryzae</name>
    <dbReference type="NCBI Taxonomy" id="286727"/>
    <lineage>
        <taxon>Bacteria</taxon>
        <taxon>Pseudomonadati</taxon>
        <taxon>Pseudomonadota</taxon>
        <taxon>Alphaproteobacteria</taxon>
        <taxon>Rhodospirillales</taxon>
        <taxon>Azospirillaceae</taxon>
        <taxon>Azospirillum</taxon>
    </lineage>
</organism>
<protein>
    <submittedName>
        <fullName evidence="2">Beta-ketoacyl synthase, N-terminal domain</fullName>
    </submittedName>
</protein>
<dbReference type="Gene3D" id="3.40.47.10">
    <property type="match status" value="1"/>
</dbReference>
<gene>
    <name evidence="2" type="ORF">SAMN02982917_0771</name>
</gene>
<sequence length="270" mass="28246">MRAYVEGIGLLGPGLPGWADSRAILAGERPYVAAPAVLTASPLLPPAERRRSVPTVKLAMAVGAEALEQAGRDPATVATVFTSSSGDPDTLHQILETLATEERDISPTRFHNSVHNAPAGYWSIATRCREPSTSLSAHDESFQTGLLEAAAEVSADGWTVGLIAYDLPYPEPLNKVRPIAGIFGTALLLTPQPTDRCLARLDIGLSRGGEPVSLMADLGLEALRTGNPTARALPLLAALARVIAGGTPETVMLDLPPGGRVVVRVGAPCR</sequence>
<dbReference type="SUPFAM" id="SSF53901">
    <property type="entry name" value="Thiolase-like"/>
    <property type="match status" value="1"/>
</dbReference>
<dbReference type="STRING" id="286727.SAMN02982917_0771"/>
<evidence type="ECO:0000313" key="2">
    <source>
        <dbReference type="EMBL" id="SMF19032.1"/>
    </source>
</evidence>
<dbReference type="Proteomes" id="UP000192936">
    <property type="component" value="Unassembled WGS sequence"/>
</dbReference>
<dbReference type="InterPro" id="IPR014030">
    <property type="entry name" value="Ketoacyl_synth_N"/>
</dbReference>
<evidence type="ECO:0000313" key="3">
    <source>
        <dbReference type="Proteomes" id="UP000192936"/>
    </source>
</evidence>
<dbReference type="InterPro" id="IPR016039">
    <property type="entry name" value="Thiolase-like"/>
</dbReference>
<proteinExistence type="predicted"/>